<evidence type="ECO:0000313" key="2">
    <source>
        <dbReference type="Proteomes" id="UP001529235"/>
    </source>
</evidence>
<sequence length="127" mass="14826">MENAFKVFTELLLSLLEAKNVLTSTEILSIRNAVKAFLPSTSSKYYTKEVCEKLVQLLDKDLNDYTMADVEEMKKIADLIEKEGYESNRKDLVEYSYKLRFLAMLIRVGVIYPKLRQVKKLFDFIVK</sequence>
<comment type="caution">
    <text evidence="1">The sequence shown here is derived from an EMBL/GenBank/DDBJ whole genome shotgun (WGS) entry which is preliminary data.</text>
</comment>
<dbReference type="EMBL" id="JASNVW010000005">
    <property type="protein sequence ID" value="MDK6029209.1"/>
    <property type="molecule type" value="Genomic_DNA"/>
</dbReference>
<reference evidence="1 2" key="1">
    <citation type="submission" date="2023-05" db="EMBL/GenBank/DDBJ databases">
        <title>A new hyperthermophilic archaea 'Ignisphaera cupida' sp. nov. and description of the family 'Ignisphaeraceae' fam. nov.</title>
        <authorList>
            <person name="Podosokorskaya O.A."/>
            <person name="Elcheninov A.G."/>
            <person name="Klukina A."/>
            <person name="Merkel A.Y."/>
        </authorList>
    </citation>
    <scope>NUCLEOTIDE SEQUENCE [LARGE SCALE GENOMIC DNA]</scope>
    <source>
        <strain evidence="1 2">4213-co</strain>
    </source>
</reference>
<dbReference type="AlphaFoldDB" id="A0ABD4Z924"/>
<name>A0ABD4Z924_9CREN</name>
<evidence type="ECO:0000313" key="1">
    <source>
        <dbReference type="EMBL" id="MDK6029209.1"/>
    </source>
</evidence>
<dbReference type="Proteomes" id="UP001529235">
    <property type="component" value="Unassembled WGS sequence"/>
</dbReference>
<proteinExistence type="predicted"/>
<organism evidence="1 2">
    <name type="scientific">Ignisphaera cupida</name>
    <dbReference type="NCBI Taxonomy" id="3050454"/>
    <lineage>
        <taxon>Archaea</taxon>
        <taxon>Thermoproteota</taxon>
        <taxon>Thermoprotei</taxon>
        <taxon>Desulfurococcales</taxon>
        <taxon>Desulfurococcaceae</taxon>
        <taxon>Ignisphaera</taxon>
    </lineage>
</organism>
<protein>
    <submittedName>
        <fullName evidence="1">Uncharacterized protein</fullName>
    </submittedName>
</protein>
<accession>A0ABD4Z924</accession>
<gene>
    <name evidence="1" type="ORF">QPL79_07515</name>
</gene>
<dbReference type="RefSeq" id="WP_285274194.1">
    <property type="nucleotide sequence ID" value="NZ_JASNVW010000005.1"/>
</dbReference>
<keyword evidence="2" id="KW-1185">Reference proteome</keyword>